<proteinExistence type="predicted"/>
<evidence type="ECO:0000256" key="2">
    <source>
        <dbReference type="SAM" id="Phobius"/>
    </source>
</evidence>
<reference evidence="3" key="1">
    <citation type="submission" date="2019-08" db="EMBL/GenBank/DDBJ databases">
        <title>The genome of the North American firefly Photinus pyralis.</title>
        <authorList>
            <consortium name="Photinus pyralis genome working group"/>
            <person name="Fallon T.R."/>
            <person name="Sander Lower S.E."/>
            <person name="Weng J.-K."/>
        </authorList>
    </citation>
    <scope>NUCLEOTIDE SEQUENCE</scope>
    <source>
        <strain evidence="3">TRF0915ILg1</strain>
        <tissue evidence="3">Whole body</tissue>
    </source>
</reference>
<keyword evidence="2" id="KW-0472">Membrane</keyword>
<feature type="compositionally biased region" description="Polar residues" evidence="1">
    <location>
        <begin position="37"/>
        <end position="58"/>
    </location>
</feature>
<evidence type="ECO:0000313" key="4">
    <source>
        <dbReference type="Proteomes" id="UP000801492"/>
    </source>
</evidence>
<feature type="transmembrane region" description="Helical" evidence="2">
    <location>
        <begin position="6"/>
        <end position="28"/>
    </location>
</feature>
<feature type="region of interest" description="Disordered" evidence="1">
    <location>
        <begin position="35"/>
        <end position="58"/>
    </location>
</feature>
<sequence length="144" mass="15994">MDILYMLFIIFVVIIIGVICFSLCHMVWSRFGENKNRTPSSEETQLPQPAPSLSSLTGCNLQTNPRISSQYLQTNSTPLLWASNPSDLNCSNQYGTNPCREQAYTTSAITPLPEPNVRIPLENNQLVITTDDQPPSYAEATGIK</sequence>
<dbReference type="Proteomes" id="UP000801492">
    <property type="component" value="Unassembled WGS sequence"/>
</dbReference>
<accession>A0A8K0DBX4</accession>
<gene>
    <name evidence="3" type="ORF">ILUMI_03260</name>
</gene>
<keyword evidence="4" id="KW-1185">Reference proteome</keyword>
<dbReference type="EMBL" id="VTPC01001139">
    <property type="protein sequence ID" value="KAF2902934.1"/>
    <property type="molecule type" value="Genomic_DNA"/>
</dbReference>
<evidence type="ECO:0000256" key="1">
    <source>
        <dbReference type="SAM" id="MobiDB-lite"/>
    </source>
</evidence>
<name>A0A8K0DBX4_IGNLU</name>
<organism evidence="3 4">
    <name type="scientific">Ignelater luminosus</name>
    <name type="common">Cucubano</name>
    <name type="synonym">Pyrophorus luminosus</name>
    <dbReference type="NCBI Taxonomy" id="2038154"/>
    <lineage>
        <taxon>Eukaryota</taxon>
        <taxon>Metazoa</taxon>
        <taxon>Ecdysozoa</taxon>
        <taxon>Arthropoda</taxon>
        <taxon>Hexapoda</taxon>
        <taxon>Insecta</taxon>
        <taxon>Pterygota</taxon>
        <taxon>Neoptera</taxon>
        <taxon>Endopterygota</taxon>
        <taxon>Coleoptera</taxon>
        <taxon>Polyphaga</taxon>
        <taxon>Elateriformia</taxon>
        <taxon>Elateroidea</taxon>
        <taxon>Elateridae</taxon>
        <taxon>Agrypninae</taxon>
        <taxon>Pyrophorini</taxon>
        <taxon>Ignelater</taxon>
    </lineage>
</organism>
<evidence type="ECO:0000313" key="3">
    <source>
        <dbReference type="EMBL" id="KAF2902934.1"/>
    </source>
</evidence>
<comment type="caution">
    <text evidence="3">The sequence shown here is derived from an EMBL/GenBank/DDBJ whole genome shotgun (WGS) entry which is preliminary data.</text>
</comment>
<dbReference type="AlphaFoldDB" id="A0A8K0DBX4"/>
<keyword evidence="2" id="KW-0812">Transmembrane</keyword>
<protein>
    <submittedName>
        <fullName evidence="3">Uncharacterized protein</fullName>
    </submittedName>
</protein>
<keyword evidence="2" id="KW-1133">Transmembrane helix</keyword>